<dbReference type="EMBL" id="LNKT01000056">
    <property type="protein sequence ID" value="KYJ85949.1"/>
    <property type="molecule type" value="Genomic_DNA"/>
</dbReference>
<dbReference type="InterPro" id="IPR004358">
    <property type="entry name" value="Sig_transdc_His_kin-like_C"/>
</dbReference>
<evidence type="ECO:0000256" key="2">
    <source>
        <dbReference type="ARBA" id="ARBA00004141"/>
    </source>
</evidence>
<evidence type="ECO:0000256" key="9">
    <source>
        <dbReference type="ARBA" id="ARBA00023012"/>
    </source>
</evidence>
<name>A0A151CEP0_9BACT</name>
<dbReference type="InterPro" id="IPR003661">
    <property type="entry name" value="HisK_dim/P_dom"/>
</dbReference>
<accession>A0A151CEP0</accession>
<evidence type="ECO:0000256" key="3">
    <source>
        <dbReference type="ARBA" id="ARBA00012438"/>
    </source>
</evidence>
<evidence type="ECO:0000256" key="8">
    <source>
        <dbReference type="ARBA" id="ARBA00022989"/>
    </source>
</evidence>
<dbReference type="RefSeq" id="WP_067331942.1">
    <property type="nucleotide sequence ID" value="NZ_LNKT01000056.1"/>
</dbReference>
<dbReference type="SUPFAM" id="SSF55874">
    <property type="entry name" value="ATPase domain of HSP90 chaperone/DNA topoisomerase II/histidine kinase"/>
    <property type="match status" value="1"/>
</dbReference>
<dbReference type="GO" id="GO:0000155">
    <property type="term" value="F:phosphorelay sensor kinase activity"/>
    <property type="evidence" value="ECO:0007669"/>
    <property type="project" value="InterPro"/>
</dbReference>
<keyword evidence="6" id="KW-0812">Transmembrane</keyword>
<dbReference type="CDD" id="cd00075">
    <property type="entry name" value="HATPase"/>
    <property type="match status" value="1"/>
</dbReference>
<dbReference type="SUPFAM" id="SSF47384">
    <property type="entry name" value="Homodimeric domain of signal transducing histidine kinase"/>
    <property type="match status" value="1"/>
</dbReference>
<evidence type="ECO:0000256" key="10">
    <source>
        <dbReference type="ARBA" id="ARBA00023136"/>
    </source>
</evidence>
<dbReference type="STRING" id="1630136.AS592_05020"/>
<reference evidence="12 13" key="1">
    <citation type="submission" date="2015-11" db="EMBL/GenBank/DDBJ databases">
        <title>Draft genome of Sulfurovum riftiae 1812E, a member of the Epsilonproteobacteria isolated from the tube of the deep-sea hydrothermal vent tubewom Riftia pachyptila.</title>
        <authorList>
            <person name="Vetriani C."/>
            <person name="Giovannelli D."/>
        </authorList>
    </citation>
    <scope>NUCLEOTIDE SEQUENCE [LARGE SCALE GENOMIC DNA]</scope>
    <source>
        <strain evidence="12 13">1812E</strain>
    </source>
</reference>
<comment type="subcellular location">
    <subcellularLocation>
        <location evidence="2">Membrane</location>
        <topology evidence="2">Multi-pass membrane protein</topology>
    </subcellularLocation>
</comment>
<evidence type="ECO:0000256" key="5">
    <source>
        <dbReference type="ARBA" id="ARBA00022679"/>
    </source>
</evidence>
<dbReference type="Gene3D" id="3.30.565.10">
    <property type="entry name" value="Histidine kinase-like ATPase, C-terminal domain"/>
    <property type="match status" value="1"/>
</dbReference>
<dbReference type="PANTHER" id="PTHR45436:SF15">
    <property type="entry name" value="SENSOR HISTIDINE KINASE CUSS"/>
    <property type="match status" value="1"/>
</dbReference>
<gene>
    <name evidence="12" type="ORF">AS592_05020</name>
</gene>
<comment type="catalytic activity">
    <reaction evidence="1">
        <text>ATP + protein L-histidine = ADP + protein N-phospho-L-histidine.</text>
        <dbReference type="EC" id="2.7.13.3"/>
    </reaction>
</comment>
<keyword evidence="7" id="KW-0418">Kinase</keyword>
<keyword evidence="9" id="KW-0902">Two-component regulatory system</keyword>
<dbReference type="Pfam" id="PF02518">
    <property type="entry name" value="HATPase_c"/>
    <property type="match status" value="1"/>
</dbReference>
<dbReference type="Proteomes" id="UP000075359">
    <property type="component" value="Unassembled WGS sequence"/>
</dbReference>
<dbReference type="InterPro" id="IPR036890">
    <property type="entry name" value="HATPase_C_sf"/>
</dbReference>
<protein>
    <recommendedName>
        <fullName evidence="3">histidine kinase</fullName>
        <ecNumber evidence="3">2.7.13.3</ecNumber>
    </recommendedName>
</protein>
<dbReference type="GO" id="GO:0005886">
    <property type="term" value="C:plasma membrane"/>
    <property type="evidence" value="ECO:0007669"/>
    <property type="project" value="TreeGrafter"/>
</dbReference>
<keyword evidence="13" id="KW-1185">Reference proteome</keyword>
<organism evidence="12 13">
    <name type="scientific">Sulfurovum riftiae</name>
    <dbReference type="NCBI Taxonomy" id="1630136"/>
    <lineage>
        <taxon>Bacteria</taxon>
        <taxon>Pseudomonadati</taxon>
        <taxon>Campylobacterota</taxon>
        <taxon>Epsilonproteobacteria</taxon>
        <taxon>Campylobacterales</taxon>
        <taxon>Sulfurovaceae</taxon>
        <taxon>Sulfurovum</taxon>
    </lineage>
</organism>
<dbReference type="CDD" id="cd00082">
    <property type="entry name" value="HisKA"/>
    <property type="match status" value="1"/>
</dbReference>
<sequence>MNDLEKKSFYSFLGLYIISSFLFLSLIGFWYYTAQKHALENEIHYKLEHIADRMAGEIVMAHMHGAPRKKMEIPKDIEFALIDTKGKVVEGKLVKPDVTITPGYFTVDDYNILISDAPKEHLNISYVVVQSNTLKEKLHMLKDSVLIILGFVSFVIVVIAWVLSKLFMKPVRQRVEQIERFINDVTHELNTPITSLSMSTDQALKAGECTNKTLKNISISTKQLYDIYRSLTYLNFSSNTEIPEVIDVKEVLLRSIDYYSGLAEIKRIEFHVEAEETLFAIPEAQLSLLFGNLIGNAIKYSSPRSKIEISLKEKMFRIRDYGIGIDPKQKKEIFEKFKRGTSYSGGFGIGLSIVKEICNEYGIEVELDSVLGEGTEFRLKF</sequence>
<evidence type="ECO:0000313" key="12">
    <source>
        <dbReference type="EMBL" id="KYJ85949.1"/>
    </source>
</evidence>
<dbReference type="InterPro" id="IPR050428">
    <property type="entry name" value="TCS_sensor_his_kinase"/>
</dbReference>
<dbReference type="InterPro" id="IPR036097">
    <property type="entry name" value="HisK_dim/P_sf"/>
</dbReference>
<keyword evidence="4" id="KW-0597">Phosphoprotein</keyword>
<dbReference type="AlphaFoldDB" id="A0A151CEP0"/>
<dbReference type="InterPro" id="IPR003594">
    <property type="entry name" value="HATPase_dom"/>
</dbReference>
<keyword evidence="10" id="KW-0472">Membrane</keyword>
<keyword evidence="5" id="KW-0808">Transferase</keyword>
<dbReference type="Gene3D" id="1.10.287.130">
    <property type="match status" value="1"/>
</dbReference>
<dbReference type="OrthoDB" id="9761634at2"/>
<evidence type="ECO:0000313" key="13">
    <source>
        <dbReference type="Proteomes" id="UP000075359"/>
    </source>
</evidence>
<proteinExistence type="predicted"/>
<dbReference type="SMART" id="SM00387">
    <property type="entry name" value="HATPase_c"/>
    <property type="match status" value="1"/>
</dbReference>
<feature type="domain" description="Histidine kinase" evidence="11">
    <location>
        <begin position="184"/>
        <end position="381"/>
    </location>
</feature>
<comment type="caution">
    <text evidence="12">The sequence shown here is derived from an EMBL/GenBank/DDBJ whole genome shotgun (WGS) entry which is preliminary data.</text>
</comment>
<dbReference type="InterPro" id="IPR005467">
    <property type="entry name" value="His_kinase_dom"/>
</dbReference>
<dbReference type="PRINTS" id="PR00344">
    <property type="entry name" value="BCTRLSENSOR"/>
</dbReference>
<dbReference type="PROSITE" id="PS50109">
    <property type="entry name" value="HIS_KIN"/>
    <property type="match status" value="1"/>
</dbReference>
<evidence type="ECO:0000256" key="7">
    <source>
        <dbReference type="ARBA" id="ARBA00022777"/>
    </source>
</evidence>
<evidence type="ECO:0000256" key="6">
    <source>
        <dbReference type="ARBA" id="ARBA00022692"/>
    </source>
</evidence>
<evidence type="ECO:0000259" key="11">
    <source>
        <dbReference type="PROSITE" id="PS50109"/>
    </source>
</evidence>
<keyword evidence="8" id="KW-1133">Transmembrane helix</keyword>
<evidence type="ECO:0000256" key="4">
    <source>
        <dbReference type="ARBA" id="ARBA00022553"/>
    </source>
</evidence>
<dbReference type="EC" id="2.7.13.3" evidence="3"/>
<evidence type="ECO:0000256" key="1">
    <source>
        <dbReference type="ARBA" id="ARBA00000085"/>
    </source>
</evidence>
<dbReference type="PANTHER" id="PTHR45436">
    <property type="entry name" value="SENSOR HISTIDINE KINASE YKOH"/>
    <property type="match status" value="1"/>
</dbReference>